<accession>A0ABS1W5C5</accession>
<keyword evidence="3" id="KW-0378">Hydrolase</keyword>
<dbReference type="PANTHER" id="PTHR47016">
    <property type="entry name" value="ATP-DEPENDENT CLP PROTEASE ATP-BINDING SUBUNIT CLPT1, CHLOROPLASTIC"/>
    <property type="match status" value="1"/>
</dbReference>
<reference evidence="3 4" key="1">
    <citation type="submission" date="2021-01" db="EMBL/GenBank/DDBJ databases">
        <title>Actinoplanes sp. nov. LDG1-01 isolated from lichen.</title>
        <authorList>
            <person name="Saeng-In P."/>
            <person name="Phongsopitanun W."/>
            <person name="Kanchanasin P."/>
            <person name="Yuki M."/>
            <person name="Kudo T."/>
            <person name="Ohkuma M."/>
            <person name="Tanasupawat S."/>
        </authorList>
    </citation>
    <scope>NUCLEOTIDE SEQUENCE [LARGE SCALE GENOMIC DNA]</scope>
    <source>
        <strain evidence="3 4">LDG1-01</strain>
    </source>
</reference>
<keyword evidence="4" id="KW-1185">Reference proteome</keyword>
<dbReference type="Pfam" id="PF02861">
    <property type="entry name" value="Clp_N"/>
    <property type="match status" value="2"/>
</dbReference>
<evidence type="ECO:0000313" key="3">
    <source>
        <dbReference type="EMBL" id="MBL7261928.1"/>
    </source>
</evidence>
<dbReference type="GO" id="GO:0008233">
    <property type="term" value="F:peptidase activity"/>
    <property type="evidence" value="ECO:0007669"/>
    <property type="project" value="UniProtKB-KW"/>
</dbReference>
<sequence length="200" mass="21431">MFERFTADARSVVVNAQSEARSLHHEHIGTEHVLLSLLADPEGPVARSTGLDAATVRADILERIGGHTQDGPVLSDADAEDAAALKAIGIDLAAVREAIEANFGAGALRLPRPAPKKKGLFGKVYAGSGHIPFTNRNKKVLELSLREAIRLKQKFIAPEHIMLGLLREGHGLAALIMAERGVDLDRVRDDMERSVNAAAA</sequence>
<dbReference type="SUPFAM" id="SSF81923">
    <property type="entry name" value="Double Clp-N motif"/>
    <property type="match status" value="2"/>
</dbReference>
<gene>
    <name evidence="3" type="ORF">JKJ07_47430</name>
</gene>
<keyword evidence="3" id="KW-0645">Protease</keyword>
<dbReference type="InterPro" id="IPR044217">
    <property type="entry name" value="CLPT1/2"/>
</dbReference>
<dbReference type="InterPro" id="IPR036628">
    <property type="entry name" value="Clp_N_dom_sf"/>
</dbReference>
<keyword evidence="1" id="KW-0677">Repeat</keyword>
<dbReference type="EMBL" id="JAENHO010000024">
    <property type="protein sequence ID" value="MBL7261928.1"/>
    <property type="molecule type" value="Genomic_DNA"/>
</dbReference>
<name>A0ABS1W5C5_9ACTN</name>
<dbReference type="Gene3D" id="1.10.1780.10">
    <property type="entry name" value="Clp, N-terminal domain"/>
    <property type="match status" value="2"/>
</dbReference>
<comment type="caution">
    <text evidence="3">The sequence shown here is derived from an EMBL/GenBank/DDBJ whole genome shotgun (WGS) entry which is preliminary data.</text>
</comment>
<evidence type="ECO:0000259" key="2">
    <source>
        <dbReference type="PROSITE" id="PS51903"/>
    </source>
</evidence>
<organism evidence="3 4">
    <name type="scientific">Paractinoplanes lichenicola</name>
    <dbReference type="NCBI Taxonomy" id="2802976"/>
    <lineage>
        <taxon>Bacteria</taxon>
        <taxon>Bacillati</taxon>
        <taxon>Actinomycetota</taxon>
        <taxon>Actinomycetes</taxon>
        <taxon>Micromonosporales</taxon>
        <taxon>Micromonosporaceae</taxon>
        <taxon>Paractinoplanes</taxon>
    </lineage>
</organism>
<evidence type="ECO:0000256" key="1">
    <source>
        <dbReference type="PROSITE-ProRule" id="PRU01251"/>
    </source>
</evidence>
<dbReference type="InterPro" id="IPR004176">
    <property type="entry name" value="Clp_R_N"/>
</dbReference>
<proteinExistence type="predicted"/>
<dbReference type="PANTHER" id="PTHR47016:SF5">
    <property type="entry name" value="CLP DOMAIN SUPERFAMILY PROTEIN"/>
    <property type="match status" value="1"/>
</dbReference>
<evidence type="ECO:0000313" key="4">
    <source>
        <dbReference type="Proteomes" id="UP000598996"/>
    </source>
</evidence>
<dbReference type="GO" id="GO:0006508">
    <property type="term" value="P:proteolysis"/>
    <property type="evidence" value="ECO:0007669"/>
    <property type="project" value="UniProtKB-KW"/>
</dbReference>
<dbReference type="Proteomes" id="UP000598996">
    <property type="component" value="Unassembled WGS sequence"/>
</dbReference>
<feature type="domain" description="Clp R" evidence="2">
    <location>
        <begin position="2"/>
        <end position="198"/>
    </location>
</feature>
<dbReference type="PROSITE" id="PS51903">
    <property type="entry name" value="CLP_R"/>
    <property type="match status" value="1"/>
</dbReference>
<protein>
    <submittedName>
        <fullName evidence="3">Clp protease</fullName>
    </submittedName>
</protein>